<reference evidence="3" key="1">
    <citation type="journal article" date="2019" name="Int. J. Syst. Evol. Microbiol.">
        <title>The Global Catalogue of Microorganisms (GCM) 10K type strain sequencing project: providing services to taxonomists for standard genome sequencing and annotation.</title>
        <authorList>
            <consortium name="The Broad Institute Genomics Platform"/>
            <consortium name="The Broad Institute Genome Sequencing Center for Infectious Disease"/>
            <person name="Wu L."/>
            <person name="Ma J."/>
        </authorList>
    </citation>
    <scope>NUCLEOTIDE SEQUENCE [LARGE SCALE GENOMIC DNA]</scope>
    <source>
        <strain evidence="3">KCTC 52640</strain>
    </source>
</reference>
<dbReference type="InterPro" id="IPR050742">
    <property type="entry name" value="Helicase_Restrict-Modif_Enz"/>
</dbReference>
<keyword evidence="2" id="KW-0067">ATP-binding</keyword>
<feature type="domain" description="Helicase/UvrB N-terminal" evidence="1">
    <location>
        <begin position="93"/>
        <end position="337"/>
    </location>
</feature>
<evidence type="ECO:0000313" key="3">
    <source>
        <dbReference type="Proteomes" id="UP001595462"/>
    </source>
</evidence>
<dbReference type="PANTHER" id="PTHR47396:SF1">
    <property type="entry name" value="ATP-DEPENDENT HELICASE IRC3-RELATED"/>
    <property type="match status" value="1"/>
</dbReference>
<dbReference type="Pfam" id="PF04851">
    <property type="entry name" value="ResIII"/>
    <property type="match status" value="1"/>
</dbReference>
<evidence type="ECO:0000313" key="2">
    <source>
        <dbReference type="EMBL" id="MFC3105914.1"/>
    </source>
</evidence>
<dbReference type="Gene3D" id="3.40.50.300">
    <property type="entry name" value="P-loop containing nucleotide triphosphate hydrolases"/>
    <property type="match status" value="2"/>
</dbReference>
<organism evidence="2 3">
    <name type="scientific">Salinisphaera aquimarina</name>
    <dbReference type="NCBI Taxonomy" id="2094031"/>
    <lineage>
        <taxon>Bacteria</taxon>
        <taxon>Pseudomonadati</taxon>
        <taxon>Pseudomonadota</taxon>
        <taxon>Gammaproteobacteria</taxon>
        <taxon>Salinisphaerales</taxon>
        <taxon>Salinisphaeraceae</taxon>
        <taxon>Salinisphaera</taxon>
    </lineage>
</organism>
<gene>
    <name evidence="2" type="ORF">ACFOSU_18750</name>
</gene>
<accession>A0ABV7EVF9</accession>
<dbReference type="InterPro" id="IPR006935">
    <property type="entry name" value="Helicase/UvrB_N"/>
</dbReference>
<evidence type="ECO:0000259" key="1">
    <source>
        <dbReference type="Pfam" id="PF04851"/>
    </source>
</evidence>
<name>A0ABV7EVF9_9GAMM</name>
<keyword evidence="2" id="KW-0547">Nucleotide-binding</keyword>
<keyword evidence="3" id="KW-1185">Reference proteome</keyword>
<dbReference type="GO" id="GO:0004386">
    <property type="term" value="F:helicase activity"/>
    <property type="evidence" value="ECO:0007669"/>
    <property type="project" value="UniProtKB-KW"/>
</dbReference>
<dbReference type="Proteomes" id="UP001595462">
    <property type="component" value="Unassembled WGS sequence"/>
</dbReference>
<keyword evidence="2" id="KW-0378">Hydrolase</keyword>
<dbReference type="SUPFAM" id="SSF52540">
    <property type="entry name" value="P-loop containing nucleoside triphosphate hydrolases"/>
    <property type="match status" value="1"/>
</dbReference>
<proteinExistence type="predicted"/>
<keyword evidence="2" id="KW-0347">Helicase</keyword>
<dbReference type="EMBL" id="JBHRSS010000009">
    <property type="protein sequence ID" value="MFC3105914.1"/>
    <property type="molecule type" value="Genomic_DNA"/>
</dbReference>
<dbReference type="RefSeq" id="WP_380691470.1">
    <property type="nucleotide sequence ID" value="NZ_JBHRSS010000009.1"/>
</dbReference>
<sequence length="904" mass="102549">MALHKDFPRSPFEIPDSRHRWFPADEAMRESAYEKLLPPLVANIREQVSQWRGDGYPGASDTSSALLRWWFGQDHMLEEADGTLTPFSYYFAQREAVETVIWLYEVRQARDKFDLMRFDASEAISTGMFPENWPRYVCKMATGAGKTKVLSLLIAWSYFHRTYETGSELARNILLIAPNIIVLDRLRADFDGLKIFFNDPVLPDNGFEGRNWRDDFQMALHIQDDVRIVRPTGNLFLTNIHRVYLGDVKEASLEDDDLTDYFLDPFGPKPTGKTTDSGTDLGEIVRDIDELAVFNDEAHHVHDERMAWFKSIQDIHHRMLQKDGQLALQLDVTATPKHNNGAIFVQTVSDYPLVEAIHQNVVKHPTLPDAASVGRLNEHKSALFTERYADYLQLGVEEWRVSYAEHEKLGKKAVLFVMVDDTKNCDEVGEYLEKIAPELEGGVLVIHTKKNGEISEAKSGKKLEELEALREASNNIDSWASPYKAIVSVLMLKEGWDVRNVTTVVGLRAYSAKSNILPEQTLGRGLRRMYFGSDEPEYVSVMGTEAFMGFVESIRTEGVEFERKPMGDAARRKPPLVVEVDSENEDKDIDALDIPIPKLTRRFNREFRDLTDLDVTALGNEKLPVKPFSLEQTREIVFKTMLDDAAHHTVNLDGIGPADYRSVVAFFARQLLKELRLVGGYDVLYPKVRDFMGDQLFENSPVDLEDPVVLRNLSEPEAAKTIFDSLKAGINAITIADSGTSRIEDYIRLKNTRPFKPFDQPFIQSRKTIFSKIVAEPNAGGFELTFAAFLDGARDVVAFTKNYKALGFKIDYVKIDGDLSTYTPDFVVRTVAGTVFTIETKGREEIDLPQKMTRLRQWCADATQASLANGGPEYRFVYVDQAGFERNPPKDMESLVAAFREFQA</sequence>
<comment type="caution">
    <text evidence="2">The sequence shown here is derived from an EMBL/GenBank/DDBJ whole genome shotgun (WGS) entry which is preliminary data.</text>
</comment>
<dbReference type="InterPro" id="IPR027417">
    <property type="entry name" value="P-loop_NTPase"/>
</dbReference>
<dbReference type="PANTHER" id="PTHR47396">
    <property type="entry name" value="TYPE I RESTRICTION ENZYME ECOKI R PROTEIN"/>
    <property type="match status" value="1"/>
</dbReference>
<protein>
    <submittedName>
        <fullName evidence="2">DEAD/DEAH box helicase family protein</fullName>
    </submittedName>
</protein>